<evidence type="ECO:0000256" key="1">
    <source>
        <dbReference type="SAM" id="Phobius"/>
    </source>
</evidence>
<keyword evidence="1" id="KW-0472">Membrane</keyword>
<proteinExistence type="predicted"/>
<evidence type="ECO:0000313" key="3">
    <source>
        <dbReference type="Proteomes" id="UP000825729"/>
    </source>
</evidence>
<reference evidence="2 3" key="1">
    <citation type="submission" date="2021-07" db="EMBL/GenBank/DDBJ databases">
        <title>The Aristolochia fimbriata genome: insights into angiosperm evolution, floral development and chemical biosynthesis.</title>
        <authorList>
            <person name="Jiao Y."/>
        </authorList>
    </citation>
    <scope>NUCLEOTIDE SEQUENCE [LARGE SCALE GENOMIC DNA]</scope>
    <source>
        <strain evidence="2">IBCAS-2021</strain>
        <tissue evidence="2">Leaf</tissue>
    </source>
</reference>
<feature type="transmembrane region" description="Helical" evidence="1">
    <location>
        <begin position="59"/>
        <end position="76"/>
    </location>
</feature>
<gene>
    <name evidence="2" type="ORF">H6P81_017463</name>
</gene>
<accession>A0AAV7E005</accession>
<name>A0AAV7E005_ARIFI</name>
<comment type="caution">
    <text evidence="2">The sequence shown here is derived from an EMBL/GenBank/DDBJ whole genome shotgun (WGS) entry which is preliminary data.</text>
</comment>
<sequence length="95" mass="10794">MTFIFNISVNLLGVLSLRLSAESHARIGRVTYAGRRKSLKPSLLQSWKHWRGYLKSQPLLFPWSLVLVSFCMLFVSGKQLLVSGSTDGNYPLRPR</sequence>
<dbReference type="Proteomes" id="UP000825729">
    <property type="component" value="Unassembled WGS sequence"/>
</dbReference>
<dbReference type="AlphaFoldDB" id="A0AAV7E005"/>
<keyword evidence="3" id="KW-1185">Reference proteome</keyword>
<organism evidence="2 3">
    <name type="scientific">Aristolochia fimbriata</name>
    <name type="common">White veined hardy Dutchman's pipe vine</name>
    <dbReference type="NCBI Taxonomy" id="158543"/>
    <lineage>
        <taxon>Eukaryota</taxon>
        <taxon>Viridiplantae</taxon>
        <taxon>Streptophyta</taxon>
        <taxon>Embryophyta</taxon>
        <taxon>Tracheophyta</taxon>
        <taxon>Spermatophyta</taxon>
        <taxon>Magnoliopsida</taxon>
        <taxon>Magnoliidae</taxon>
        <taxon>Piperales</taxon>
        <taxon>Aristolochiaceae</taxon>
        <taxon>Aristolochia</taxon>
    </lineage>
</organism>
<keyword evidence="1" id="KW-0812">Transmembrane</keyword>
<protein>
    <submittedName>
        <fullName evidence="2">Uncharacterized protein</fullName>
    </submittedName>
</protein>
<keyword evidence="1" id="KW-1133">Transmembrane helix</keyword>
<evidence type="ECO:0000313" key="2">
    <source>
        <dbReference type="EMBL" id="KAG9441609.1"/>
    </source>
</evidence>
<dbReference type="EMBL" id="JAINDJ010000007">
    <property type="protein sequence ID" value="KAG9441609.1"/>
    <property type="molecule type" value="Genomic_DNA"/>
</dbReference>